<evidence type="ECO:0000256" key="3">
    <source>
        <dbReference type="ARBA" id="ARBA00004496"/>
    </source>
</evidence>
<feature type="site" description="Important for catalysis" evidence="15">
    <location>
        <position position="190"/>
    </location>
</feature>
<dbReference type="GO" id="GO:0009098">
    <property type="term" value="P:L-leucine biosynthetic process"/>
    <property type="evidence" value="ECO:0007669"/>
    <property type="project" value="UniProtKB-UniRule"/>
</dbReference>
<keyword evidence="14 15" id="KW-0100">Branched-chain amino acid biosynthesis</keyword>
<keyword evidence="13 15" id="KW-0520">NAD</keyword>
<dbReference type="PANTHER" id="PTHR42979">
    <property type="entry name" value="3-ISOPROPYLMALATE DEHYDROGENASE"/>
    <property type="match status" value="1"/>
</dbReference>
<dbReference type="InterPro" id="IPR024084">
    <property type="entry name" value="IsoPropMal-DH-like_dom"/>
</dbReference>
<evidence type="ECO:0000256" key="15">
    <source>
        <dbReference type="HAMAP-Rule" id="MF_01033"/>
    </source>
</evidence>
<organism evidence="18 19">
    <name type="scientific">Duganella callida</name>
    <dbReference type="NCBI Taxonomy" id="2561932"/>
    <lineage>
        <taxon>Bacteria</taxon>
        <taxon>Pseudomonadati</taxon>
        <taxon>Pseudomonadota</taxon>
        <taxon>Betaproteobacteria</taxon>
        <taxon>Burkholderiales</taxon>
        <taxon>Oxalobacteraceae</taxon>
        <taxon>Telluria group</taxon>
        <taxon>Duganella</taxon>
    </lineage>
</organism>
<evidence type="ECO:0000259" key="17">
    <source>
        <dbReference type="SMART" id="SM01329"/>
    </source>
</evidence>
<evidence type="ECO:0000256" key="9">
    <source>
        <dbReference type="ARBA" id="ARBA00022605"/>
    </source>
</evidence>
<dbReference type="GO" id="GO:0051287">
    <property type="term" value="F:NAD binding"/>
    <property type="evidence" value="ECO:0007669"/>
    <property type="project" value="InterPro"/>
</dbReference>
<dbReference type="SMART" id="SM01329">
    <property type="entry name" value="Iso_dh"/>
    <property type="match status" value="1"/>
</dbReference>
<comment type="cofactor">
    <cofactor evidence="15 16">
        <name>Mg(2+)</name>
        <dbReference type="ChEBI" id="CHEBI:18420"/>
    </cofactor>
    <cofactor evidence="15 16">
        <name>Mn(2+)</name>
        <dbReference type="ChEBI" id="CHEBI:29035"/>
    </cofactor>
    <text evidence="15 16">Binds 1 Mg(2+) or Mn(2+) ion per subunit.</text>
</comment>
<keyword evidence="7 15" id="KW-0432">Leucine biosynthesis</keyword>
<evidence type="ECO:0000313" key="19">
    <source>
        <dbReference type="Proteomes" id="UP000297729"/>
    </source>
</evidence>
<feature type="binding site" evidence="15">
    <location>
        <position position="128"/>
    </location>
    <ligand>
        <name>substrate</name>
    </ligand>
</feature>
<protein>
    <recommendedName>
        <fullName evidence="15">3-isopropylmalate dehydrogenase</fullName>
        <ecNumber evidence="15">1.1.1.85</ecNumber>
    </recommendedName>
    <alternativeName>
        <fullName evidence="15">3-IPM-DH</fullName>
    </alternativeName>
    <alternativeName>
        <fullName evidence="15">Beta-IPM dehydrogenase</fullName>
        <shortName evidence="15">IMDH</shortName>
    </alternativeName>
</protein>
<dbReference type="UniPathway" id="UPA00048">
    <property type="reaction ID" value="UER00072"/>
</dbReference>
<dbReference type="PROSITE" id="PS00470">
    <property type="entry name" value="IDH_IMDH"/>
    <property type="match status" value="1"/>
</dbReference>
<feature type="binding site" evidence="15">
    <location>
        <position position="222"/>
    </location>
    <ligand>
        <name>Mg(2+)</name>
        <dbReference type="ChEBI" id="CHEBI:18420"/>
    </ligand>
</feature>
<dbReference type="HAMAP" id="MF_01033">
    <property type="entry name" value="LeuB_type1"/>
    <property type="match status" value="1"/>
</dbReference>
<evidence type="ECO:0000256" key="11">
    <source>
        <dbReference type="ARBA" id="ARBA00022842"/>
    </source>
</evidence>
<feature type="binding site" evidence="15">
    <location>
        <position position="250"/>
    </location>
    <ligand>
        <name>Mg(2+)</name>
        <dbReference type="ChEBI" id="CHEBI:18420"/>
    </ligand>
</feature>
<dbReference type="EC" id="1.1.1.85" evidence="15"/>
<evidence type="ECO:0000256" key="12">
    <source>
        <dbReference type="ARBA" id="ARBA00023002"/>
    </source>
</evidence>
<keyword evidence="19" id="KW-1185">Reference proteome</keyword>
<comment type="caution">
    <text evidence="15">Lacks conserved residue(s) required for the propagation of feature annotation.</text>
</comment>
<keyword evidence="12 15" id="KW-0560">Oxidoreductase</keyword>
<proteinExistence type="inferred from homology"/>
<evidence type="ECO:0000256" key="7">
    <source>
        <dbReference type="ARBA" id="ARBA00022430"/>
    </source>
</evidence>
<keyword evidence="8 15" id="KW-0963">Cytoplasm</keyword>
<comment type="subunit">
    <text evidence="6 15 16">Homodimer.</text>
</comment>
<dbReference type="OrthoDB" id="5289857at2"/>
<feature type="site" description="Important for catalysis" evidence="15">
    <location>
        <position position="135"/>
    </location>
</feature>
<keyword evidence="11 15" id="KW-0460">Magnesium</keyword>
<name>A0A4Y9S4I1_9BURK</name>
<evidence type="ECO:0000256" key="4">
    <source>
        <dbReference type="ARBA" id="ARBA00004762"/>
    </source>
</evidence>
<keyword evidence="15" id="KW-0464">Manganese</keyword>
<sequence>MKIAILPGDGIGPEIVTEAVKVLNALGETFEMESAPVGGAGYEASGHPLPEATLKLAKDADAVLFGAVGDWKYDTLERPLRPEQAILGLRKNLGLFGNLRPAILYPELAGASTLKPEVVSGLDILIVRELTGDIYFGQPRGVRECPDGPFKGQREGFDTMRYAEGEIRRIAHVAFQAAQKRGKRLTSVDKANVLETFQFWKDIVTDVHKEYPDVALDHMYVDNAAMQLVRAPKKFDVIVTGNMFGDILSDAAAMLTGSIGMLPSASLDANNKGLYEPSHGSAPDIAGKGIANPLATILSAAMMLRYSLNKTEQADRIEAAVKQVLAQGLRTADIYEAGTTKVGTEEMGNAVVKALA</sequence>
<feature type="domain" description="Isopropylmalate dehydrogenase-like" evidence="17">
    <location>
        <begin position="2"/>
        <end position="351"/>
    </location>
</feature>
<dbReference type="EMBL" id="SPVG01000261">
    <property type="protein sequence ID" value="TFW14879.1"/>
    <property type="molecule type" value="Genomic_DNA"/>
</dbReference>
<gene>
    <name evidence="15 18" type="primary">leuB</name>
    <name evidence="18" type="ORF">E4L98_27315</name>
</gene>
<comment type="caution">
    <text evidence="18">The sequence shown here is derived from an EMBL/GenBank/DDBJ whole genome shotgun (WGS) entry which is preliminary data.</text>
</comment>
<evidence type="ECO:0000256" key="2">
    <source>
        <dbReference type="ARBA" id="ARBA00001936"/>
    </source>
</evidence>
<evidence type="ECO:0000256" key="1">
    <source>
        <dbReference type="ARBA" id="ARBA00000624"/>
    </source>
</evidence>
<dbReference type="Proteomes" id="UP000297729">
    <property type="component" value="Unassembled WGS sequence"/>
</dbReference>
<dbReference type="Pfam" id="PF00180">
    <property type="entry name" value="Iso_dh"/>
    <property type="match status" value="1"/>
</dbReference>
<dbReference type="GO" id="GO:0003862">
    <property type="term" value="F:3-isopropylmalate dehydrogenase activity"/>
    <property type="evidence" value="ECO:0007669"/>
    <property type="project" value="UniProtKB-UniRule"/>
</dbReference>
<evidence type="ECO:0000256" key="6">
    <source>
        <dbReference type="ARBA" id="ARBA00011738"/>
    </source>
</evidence>
<dbReference type="GO" id="GO:0005829">
    <property type="term" value="C:cytosol"/>
    <property type="evidence" value="ECO:0007669"/>
    <property type="project" value="TreeGrafter"/>
</dbReference>
<evidence type="ECO:0000313" key="18">
    <source>
        <dbReference type="EMBL" id="TFW14879.1"/>
    </source>
</evidence>
<dbReference type="FunFam" id="3.40.718.10:FF:000028">
    <property type="entry name" value="3-isopropylmalate dehydrogenase"/>
    <property type="match status" value="1"/>
</dbReference>
<keyword evidence="9 15" id="KW-0028">Amino-acid biosynthesis</keyword>
<feature type="binding site" evidence="15">
    <location>
        <begin position="280"/>
        <end position="292"/>
    </location>
    <ligand>
        <name>NAD(+)</name>
        <dbReference type="ChEBI" id="CHEBI:57540"/>
    </ligand>
</feature>
<feature type="binding site" evidence="15">
    <location>
        <position position="246"/>
    </location>
    <ligand>
        <name>Mg(2+)</name>
        <dbReference type="ChEBI" id="CHEBI:18420"/>
    </ligand>
</feature>
<dbReference type="InterPro" id="IPR004429">
    <property type="entry name" value="Isopropylmalate_DH"/>
</dbReference>
<evidence type="ECO:0000256" key="14">
    <source>
        <dbReference type="ARBA" id="ARBA00023304"/>
    </source>
</evidence>
<comment type="cofactor">
    <cofactor evidence="2">
        <name>Mn(2+)</name>
        <dbReference type="ChEBI" id="CHEBI:29035"/>
    </cofactor>
</comment>
<feature type="binding site" evidence="15">
    <location>
        <position position="100"/>
    </location>
    <ligand>
        <name>substrate</name>
    </ligand>
</feature>
<dbReference type="PANTHER" id="PTHR42979:SF1">
    <property type="entry name" value="3-ISOPROPYLMALATE DEHYDROGENASE"/>
    <property type="match status" value="1"/>
</dbReference>
<comment type="pathway">
    <text evidence="4 15 16">Amino-acid biosynthesis; L-leucine biosynthesis; L-leucine from 3-methyl-2-oxobutanoate: step 3/4.</text>
</comment>
<keyword evidence="10 15" id="KW-0479">Metal-binding</keyword>
<dbReference type="RefSeq" id="WP_135204692.1">
    <property type="nucleotide sequence ID" value="NZ_SPVG01000261.1"/>
</dbReference>
<evidence type="ECO:0000256" key="10">
    <source>
        <dbReference type="ARBA" id="ARBA00022723"/>
    </source>
</evidence>
<comment type="function">
    <text evidence="15 16">Catalyzes the oxidation of 3-carboxy-2-hydroxy-4-methylpentanoate (3-isopropylmalate) to 3-carboxy-4-methyl-2-oxopentanoate. The product decarboxylates to 4-methyl-2 oxopentanoate.</text>
</comment>
<reference evidence="18 19" key="1">
    <citation type="submission" date="2019-03" db="EMBL/GenBank/DDBJ databases">
        <title>Draft Genome Sequence of Duganella callidus sp. nov., a Novel Duganella Species Isolated from Cultivated Soil.</title>
        <authorList>
            <person name="Raths R."/>
            <person name="Peta V."/>
            <person name="Bucking H."/>
        </authorList>
    </citation>
    <scope>NUCLEOTIDE SEQUENCE [LARGE SCALE GENOMIC DNA]</scope>
    <source>
        <strain evidence="18 19">DN04</strain>
    </source>
</reference>
<feature type="binding site" evidence="15">
    <location>
        <position position="90"/>
    </location>
    <ligand>
        <name>substrate</name>
    </ligand>
</feature>
<accession>A0A4Y9S4I1</accession>
<evidence type="ECO:0000256" key="16">
    <source>
        <dbReference type="RuleBase" id="RU004445"/>
    </source>
</evidence>
<dbReference type="SUPFAM" id="SSF53659">
    <property type="entry name" value="Isocitrate/Isopropylmalate dehydrogenase-like"/>
    <property type="match status" value="1"/>
</dbReference>
<dbReference type="Gene3D" id="3.40.718.10">
    <property type="entry name" value="Isopropylmalate Dehydrogenase"/>
    <property type="match status" value="1"/>
</dbReference>
<feature type="binding site" evidence="15">
    <location>
        <position position="222"/>
    </location>
    <ligand>
        <name>substrate</name>
    </ligand>
</feature>
<evidence type="ECO:0000256" key="5">
    <source>
        <dbReference type="ARBA" id="ARBA00008319"/>
    </source>
</evidence>
<evidence type="ECO:0000256" key="13">
    <source>
        <dbReference type="ARBA" id="ARBA00023027"/>
    </source>
</evidence>
<dbReference type="GO" id="GO:0000287">
    <property type="term" value="F:magnesium ion binding"/>
    <property type="evidence" value="ECO:0007669"/>
    <property type="project" value="InterPro"/>
</dbReference>
<comment type="subcellular location">
    <subcellularLocation>
        <location evidence="3 15">Cytoplasm</location>
    </subcellularLocation>
</comment>
<dbReference type="InterPro" id="IPR019818">
    <property type="entry name" value="IsoCit/isopropylmalate_DH_CS"/>
</dbReference>
<comment type="similarity">
    <text evidence="5 15">Belongs to the isocitrate and isopropylmalate dehydrogenases family. LeuB type 1 subfamily.</text>
</comment>
<dbReference type="NCBIfam" id="TIGR00169">
    <property type="entry name" value="leuB"/>
    <property type="match status" value="1"/>
</dbReference>
<comment type="catalytic activity">
    <reaction evidence="1 15 16">
        <text>(2R,3S)-3-isopropylmalate + NAD(+) = 4-methyl-2-oxopentanoate + CO2 + NADH</text>
        <dbReference type="Rhea" id="RHEA:32271"/>
        <dbReference type="ChEBI" id="CHEBI:16526"/>
        <dbReference type="ChEBI" id="CHEBI:17865"/>
        <dbReference type="ChEBI" id="CHEBI:35121"/>
        <dbReference type="ChEBI" id="CHEBI:57540"/>
        <dbReference type="ChEBI" id="CHEBI:57945"/>
        <dbReference type="EC" id="1.1.1.85"/>
    </reaction>
</comment>
<evidence type="ECO:0000256" key="8">
    <source>
        <dbReference type="ARBA" id="ARBA00022490"/>
    </source>
</evidence>
<dbReference type="AlphaFoldDB" id="A0A4Y9S4I1"/>